<evidence type="ECO:0000256" key="2">
    <source>
        <dbReference type="ARBA" id="ARBA00004577"/>
    </source>
</evidence>
<dbReference type="Proteomes" id="UP000299084">
    <property type="component" value="Unassembled WGS sequence"/>
</dbReference>
<dbReference type="SMART" id="SM01262">
    <property type="entry name" value="LAMTOR"/>
    <property type="match status" value="1"/>
</dbReference>
<dbReference type="GO" id="GO:0005765">
    <property type="term" value="C:lysosomal membrane"/>
    <property type="evidence" value="ECO:0007669"/>
    <property type="project" value="UniProtKB-SubCell"/>
</dbReference>
<dbReference type="AlphaFoldDB" id="A0A5N4C748"/>
<protein>
    <recommendedName>
        <fullName evidence="4">Ragulator complex protein LAMTOR1</fullName>
    </recommendedName>
    <alternativeName>
        <fullName evidence="11">Late endosomal/lysosomal adaptor and MAPK and MTOR activator 1</fullName>
    </alternativeName>
</protein>
<dbReference type="GO" id="GO:0007040">
    <property type="term" value="P:lysosome organization"/>
    <property type="evidence" value="ECO:0007669"/>
    <property type="project" value="InterPro"/>
</dbReference>
<proteinExistence type="inferred from homology"/>
<dbReference type="Pfam" id="PF15454">
    <property type="entry name" value="LAMTOR"/>
    <property type="match status" value="1"/>
</dbReference>
<accession>A0A5N4C748</accession>
<feature type="compositionally biased region" description="Basic and acidic residues" evidence="12">
    <location>
        <begin position="1"/>
        <end position="13"/>
    </location>
</feature>
<dbReference type="GO" id="GO:0001919">
    <property type="term" value="P:regulation of receptor recycling"/>
    <property type="evidence" value="ECO:0007669"/>
    <property type="project" value="InterPro"/>
</dbReference>
<dbReference type="GO" id="GO:0043410">
    <property type="term" value="P:positive regulation of MAPK cascade"/>
    <property type="evidence" value="ECO:0007669"/>
    <property type="project" value="InterPro"/>
</dbReference>
<evidence type="ECO:0000256" key="9">
    <source>
        <dbReference type="ARBA" id="ARBA00023228"/>
    </source>
</evidence>
<reference evidence="13 14" key="1">
    <citation type="journal article" date="2019" name="Mol. Ecol. Resour.">
        <title>Improving Illumina assemblies with Hi-C and long reads: an example with the North African dromedary.</title>
        <authorList>
            <person name="Elbers J.P."/>
            <person name="Rogers M.F."/>
            <person name="Perelman P.L."/>
            <person name="Proskuryakova A.A."/>
            <person name="Serdyukova N.A."/>
            <person name="Johnson W.E."/>
            <person name="Horin P."/>
            <person name="Corander J."/>
            <person name="Murphy D."/>
            <person name="Burger P.A."/>
        </authorList>
    </citation>
    <scope>NUCLEOTIDE SEQUENCE [LARGE SCALE GENOMIC DNA]</scope>
    <source>
        <strain evidence="13">Drom800</strain>
        <tissue evidence="13">Blood</tissue>
    </source>
</reference>
<dbReference type="STRING" id="9838.ENSCDRP00005021491"/>
<keyword evidence="8" id="KW-0564">Palmitate</keyword>
<dbReference type="GO" id="GO:0031902">
    <property type="term" value="C:late endosome membrane"/>
    <property type="evidence" value="ECO:0007669"/>
    <property type="project" value="UniProtKB-SubCell"/>
</dbReference>
<organism evidence="13 14">
    <name type="scientific">Camelus dromedarius</name>
    <name type="common">Dromedary</name>
    <name type="synonym">Arabian camel</name>
    <dbReference type="NCBI Taxonomy" id="9838"/>
    <lineage>
        <taxon>Eukaryota</taxon>
        <taxon>Metazoa</taxon>
        <taxon>Chordata</taxon>
        <taxon>Craniata</taxon>
        <taxon>Vertebrata</taxon>
        <taxon>Euteleostomi</taxon>
        <taxon>Mammalia</taxon>
        <taxon>Eutheria</taxon>
        <taxon>Laurasiatheria</taxon>
        <taxon>Artiodactyla</taxon>
        <taxon>Tylopoda</taxon>
        <taxon>Camelidae</taxon>
        <taxon>Camelus</taxon>
    </lineage>
</organism>
<keyword evidence="9" id="KW-0458">Lysosome</keyword>
<feature type="compositionally biased region" description="Acidic residues" evidence="12">
    <location>
        <begin position="14"/>
        <end position="23"/>
    </location>
</feature>
<evidence type="ECO:0000256" key="11">
    <source>
        <dbReference type="ARBA" id="ARBA00032695"/>
    </source>
</evidence>
<dbReference type="GO" id="GO:0071986">
    <property type="term" value="C:Ragulator complex"/>
    <property type="evidence" value="ECO:0007669"/>
    <property type="project" value="InterPro"/>
</dbReference>
<evidence type="ECO:0000256" key="3">
    <source>
        <dbReference type="ARBA" id="ARBA00010861"/>
    </source>
</evidence>
<evidence type="ECO:0000256" key="7">
    <source>
        <dbReference type="ARBA" id="ARBA00023136"/>
    </source>
</evidence>
<evidence type="ECO:0000256" key="1">
    <source>
        <dbReference type="ARBA" id="ARBA00004122"/>
    </source>
</evidence>
<evidence type="ECO:0000256" key="10">
    <source>
        <dbReference type="ARBA" id="ARBA00023288"/>
    </source>
</evidence>
<keyword evidence="6" id="KW-0967">Endosome</keyword>
<dbReference type="GO" id="GO:0060090">
    <property type="term" value="F:molecular adaptor activity"/>
    <property type="evidence" value="ECO:0007669"/>
    <property type="project" value="TreeGrafter"/>
</dbReference>
<evidence type="ECO:0000256" key="6">
    <source>
        <dbReference type="ARBA" id="ARBA00022753"/>
    </source>
</evidence>
<evidence type="ECO:0000256" key="12">
    <source>
        <dbReference type="SAM" id="MobiDB-lite"/>
    </source>
</evidence>
<keyword evidence="7" id="KW-0472">Membrane</keyword>
<comment type="subcellular location">
    <subcellularLocation>
        <location evidence="2">Late endosome membrane</location>
        <topology evidence="2">Lipid-anchor</topology>
        <orientation evidence="2">Cytoplasmic side</orientation>
    </subcellularLocation>
    <subcellularLocation>
        <location evidence="1">Lysosome membrane</location>
        <topology evidence="1">Lipid-anchor</topology>
        <orientation evidence="1">Cytoplasmic side</orientation>
    </subcellularLocation>
</comment>
<name>A0A5N4C748_CAMDR</name>
<dbReference type="GO" id="GO:0005085">
    <property type="term" value="F:guanyl-nucleotide exchange factor activity"/>
    <property type="evidence" value="ECO:0007669"/>
    <property type="project" value="TreeGrafter"/>
</dbReference>
<dbReference type="PANTHER" id="PTHR13401">
    <property type="entry name" value="RAGULATOR COMPLEX PROTEIN LAMTOR1"/>
    <property type="match status" value="1"/>
</dbReference>
<dbReference type="GO" id="GO:0016197">
    <property type="term" value="P:endosomal transport"/>
    <property type="evidence" value="ECO:0007669"/>
    <property type="project" value="InterPro"/>
</dbReference>
<keyword evidence="10" id="KW-0449">Lipoprotein</keyword>
<dbReference type="GO" id="GO:0045121">
    <property type="term" value="C:membrane raft"/>
    <property type="evidence" value="ECO:0007669"/>
    <property type="project" value="InterPro"/>
</dbReference>
<dbReference type="GO" id="GO:0042632">
    <property type="term" value="P:cholesterol homeostasis"/>
    <property type="evidence" value="ECO:0007669"/>
    <property type="project" value="InterPro"/>
</dbReference>
<evidence type="ECO:0000256" key="5">
    <source>
        <dbReference type="ARBA" id="ARBA00022707"/>
    </source>
</evidence>
<dbReference type="PANTHER" id="PTHR13401:SF2">
    <property type="entry name" value="RAGULATOR COMPLEX PROTEIN LAMTOR1"/>
    <property type="match status" value="1"/>
</dbReference>
<evidence type="ECO:0000313" key="14">
    <source>
        <dbReference type="Proteomes" id="UP000299084"/>
    </source>
</evidence>
<keyword evidence="14" id="KW-1185">Reference proteome</keyword>
<evidence type="ECO:0000313" key="13">
    <source>
        <dbReference type="EMBL" id="KAB1254713.1"/>
    </source>
</evidence>
<comment type="caution">
    <text evidence="13">The sequence shown here is derived from an EMBL/GenBank/DDBJ whole genome shotgun (WGS) entry which is preliminary data.</text>
</comment>
<dbReference type="GO" id="GO:0032008">
    <property type="term" value="P:positive regulation of TOR signaling"/>
    <property type="evidence" value="ECO:0007669"/>
    <property type="project" value="InterPro"/>
</dbReference>
<feature type="region of interest" description="Disordered" evidence="12">
    <location>
        <begin position="1"/>
        <end position="80"/>
    </location>
</feature>
<evidence type="ECO:0000256" key="4">
    <source>
        <dbReference type="ARBA" id="ARBA00016099"/>
    </source>
</evidence>
<dbReference type="InterPro" id="IPR028209">
    <property type="entry name" value="LAMTOR1/MEH1"/>
</dbReference>
<dbReference type="EMBL" id="JWIN03000033">
    <property type="protein sequence ID" value="KAB1254713.1"/>
    <property type="molecule type" value="Genomic_DNA"/>
</dbReference>
<sequence length="149" mass="16406">MHMNGKKDLKRQDVEEEDQDSAETELFRKAKQAAGIQSSENADSDQDQEERKPQLEPSGAPSKAFNGAEPSHHGLPSARADEQALLSSILTQTARSIIDVSAADTQGVEQPEYMDQTRQYNRHLVVLSSSRTPCRKLPPGAGQRARPLL</sequence>
<gene>
    <name evidence="13" type="ORF">Cadr_000028956</name>
</gene>
<keyword evidence="5" id="KW-0519">Myristate</keyword>
<evidence type="ECO:0000256" key="8">
    <source>
        <dbReference type="ARBA" id="ARBA00023139"/>
    </source>
</evidence>
<comment type="similarity">
    <text evidence="3">Belongs to the LAMTOR1 family.</text>
</comment>
<dbReference type="GO" id="GO:0071230">
    <property type="term" value="P:cellular response to amino acid stimulus"/>
    <property type="evidence" value="ECO:0007669"/>
    <property type="project" value="InterPro"/>
</dbReference>